<gene>
    <name evidence="2" type="ORF">IDJ77_24940</name>
</gene>
<keyword evidence="1" id="KW-0732">Signal</keyword>
<name>A0ABR7WXQ7_9SPHI</name>
<accession>A0ABR7WXQ7</accession>
<proteinExistence type="predicted"/>
<dbReference type="EMBL" id="JACWMY010000016">
    <property type="protein sequence ID" value="MBD1367081.1"/>
    <property type="molecule type" value="Genomic_DNA"/>
</dbReference>
<feature type="signal peptide" evidence="1">
    <location>
        <begin position="1"/>
        <end position="19"/>
    </location>
</feature>
<organism evidence="2 3">
    <name type="scientific">Mucilaginibacter pankratovii</name>
    <dbReference type="NCBI Taxonomy" id="2772110"/>
    <lineage>
        <taxon>Bacteria</taxon>
        <taxon>Pseudomonadati</taxon>
        <taxon>Bacteroidota</taxon>
        <taxon>Sphingobacteriia</taxon>
        <taxon>Sphingobacteriales</taxon>
        <taxon>Sphingobacteriaceae</taxon>
        <taxon>Mucilaginibacter</taxon>
    </lineage>
</organism>
<evidence type="ECO:0008006" key="4">
    <source>
        <dbReference type="Google" id="ProtNLM"/>
    </source>
</evidence>
<feature type="chain" id="PRO_5045916168" description="DUF4440 domain-containing protein" evidence="1">
    <location>
        <begin position="20"/>
        <end position="166"/>
    </location>
</feature>
<evidence type="ECO:0000313" key="3">
    <source>
        <dbReference type="Proteomes" id="UP000606600"/>
    </source>
</evidence>
<evidence type="ECO:0000256" key="1">
    <source>
        <dbReference type="SAM" id="SignalP"/>
    </source>
</evidence>
<protein>
    <recommendedName>
        <fullName evidence="4">DUF4440 domain-containing protein</fullName>
    </recommendedName>
</protein>
<comment type="caution">
    <text evidence="2">The sequence shown here is derived from an EMBL/GenBank/DDBJ whole genome shotgun (WGS) entry which is preliminary data.</text>
</comment>
<keyword evidence="3" id="KW-1185">Reference proteome</keyword>
<evidence type="ECO:0000313" key="2">
    <source>
        <dbReference type="EMBL" id="MBD1367081.1"/>
    </source>
</evidence>
<dbReference type="RefSeq" id="WP_191191713.1">
    <property type="nucleotide sequence ID" value="NZ_JACWMY010000016.1"/>
</dbReference>
<dbReference type="Proteomes" id="UP000606600">
    <property type="component" value="Unassembled WGS sequence"/>
</dbReference>
<reference evidence="2 3" key="1">
    <citation type="submission" date="2020-09" db="EMBL/GenBank/DDBJ databases">
        <title>Novel species of Mucilaginibacter isolated from a glacier on the Tibetan Plateau.</title>
        <authorList>
            <person name="Liu Q."/>
            <person name="Xin Y.-H."/>
        </authorList>
    </citation>
    <scope>NUCLEOTIDE SEQUENCE [LARGE SCALE GENOMIC DNA]</scope>
    <source>
        <strain evidence="2 3">ZT4R22</strain>
    </source>
</reference>
<sequence length="166" mass="18065">MKLLTKLLVLLLLPVALHAQDTAVVKKQANIVAKAIIAGNYSTVISYMHPKIVQMAGGKDKILQMMTNGMQQMKAQGVTFQSATIGSPGKFYKAGTEIHCLVPENITMKVGTSTLHSQSNLLAVSRDKGKTWSFTDLNKNTIAAIPKLFPNFNKALVIPEPKQQGF</sequence>